<dbReference type="InterPro" id="IPR013249">
    <property type="entry name" value="RNA_pol_sigma70_r4_t2"/>
</dbReference>
<keyword evidence="10" id="KW-1185">Reference proteome</keyword>
<comment type="similarity">
    <text evidence="1 6">Belongs to the sigma-70 factor family. ECF subfamily.</text>
</comment>
<evidence type="ECO:0000259" key="7">
    <source>
        <dbReference type="Pfam" id="PF04542"/>
    </source>
</evidence>
<dbReference type="PANTHER" id="PTHR43133:SF8">
    <property type="entry name" value="RNA POLYMERASE SIGMA FACTOR HI_1459-RELATED"/>
    <property type="match status" value="1"/>
</dbReference>
<dbReference type="GO" id="GO:0006352">
    <property type="term" value="P:DNA-templated transcription initiation"/>
    <property type="evidence" value="ECO:0007669"/>
    <property type="project" value="InterPro"/>
</dbReference>
<evidence type="ECO:0000256" key="3">
    <source>
        <dbReference type="ARBA" id="ARBA00023082"/>
    </source>
</evidence>
<gene>
    <name evidence="9" type="ORF">F2P47_03925</name>
</gene>
<proteinExistence type="inferred from homology"/>
<dbReference type="Proteomes" id="UP000468901">
    <property type="component" value="Unassembled WGS sequence"/>
</dbReference>
<dbReference type="RefSeq" id="WP_152214864.1">
    <property type="nucleotide sequence ID" value="NZ_JBAQYD010000191.1"/>
</dbReference>
<keyword evidence="3 6" id="KW-0731">Sigma factor</keyword>
<dbReference type="InterPro" id="IPR014284">
    <property type="entry name" value="RNA_pol_sigma-70_dom"/>
</dbReference>
<feature type="domain" description="RNA polymerase sigma factor 70 region 4 type 2" evidence="8">
    <location>
        <begin position="119"/>
        <end position="171"/>
    </location>
</feature>
<dbReference type="InterPro" id="IPR013324">
    <property type="entry name" value="RNA_pol_sigma_r3/r4-like"/>
</dbReference>
<dbReference type="Gene3D" id="1.10.10.10">
    <property type="entry name" value="Winged helix-like DNA-binding domain superfamily/Winged helix DNA-binding domain"/>
    <property type="match status" value="1"/>
</dbReference>
<dbReference type="NCBIfam" id="NF004113">
    <property type="entry name" value="PRK05602.1"/>
    <property type="match status" value="1"/>
</dbReference>
<dbReference type="InterPro" id="IPR007627">
    <property type="entry name" value="RNA_pol_sigma70_r2"/>
</dbReference>
<dbReference type="Gene3D" id="1.10.1740.10">
    <property type="match status" value="1"/>
</dbReference>
<reference evidence="9 10" key="1">
    <citation type="submission" date="2019-09" db="EMBL/GenBank/DDBJ databases">
        <title>Parvibaculum sedimenti sp. nov., isolated from sediment.</title>
        <authorList>
            <person name="Wang Y."/>
        </authorList>
    </citation>
    <scope>NUCLEOTIDE SEQUENCE [LARGE SCALE GENOMIC DNA]</scope>
    <source>
        <strain evidence="9 10">HXT-9</strain>
    </source>
</reference>
<evidence type="ECO:0000259" key="8">
    <source>
        <dbReference type="Pfam" id="PF08281"/>
    </source>
</evidence>
<keyword evidence="2 6" id="KW-0805">Transcription regulation</keyword>
<evidence type="ECO:0000256" key="4">
    <source>
        <dbReference type="ARBA" id="ARBA00023125"/>
    </source>
</evidence>
<keyword evidence="5 6" id="KW-0804">Transcription</keyword>
<dbReference type="EMBL" id="WESC01000003">
    <property type="protein sequence ID" value="KAB7741561.1"/>
    <property type="molecule type" value="Genomic_DNA"/>
</dbReference>
<evidence type="ECO:0000256" key="6">
    <source>
        <dbReference type="RuleBase" id="RU000716"/>
    </source>
</evidence>
<evidence type="ECO:0000256" key="1">
    <source>
        <dbReference type="ARBA" id="ARBA00010641"/>
    </source>
</evidence>
<accession>A0A6N6VKQ2</accession>
<protein>
    <recommendedName>
        <fullName evidence="6">RNA polymerase sigma factor</fullName>
    </recommendedName>
</protein>
<dbReference type="GO" id="GO:0003677">
    <property type="term" value="F:DNA binding"/>
    <property type="evidence" value="ECO:0007669"/>
    <property type="project" value="UniProtKB-KW"/>
</dbReference>
<dbReference type="InterPro" id="IPR000838">
    <property type="entry name" value="RNA_pol_sigma70_ECF_CS"/>
</dbReference>
<dbReference type="SUPFAM" id="SSF88659">
    <property type="entry name" value="Sigma3 and sigma4 domains of RNA polymerase sigma factors"/>
    <property type="match status" value="1"/>
</dbReference>
<name>A0A6N6VKQ2_9HYPH</name>
<keyword evidence="4 6" id="KW-0238">DNA-binding</keyword>
<dbReference type="PROSITE" id="PS01063">
    <property type="entry name" value="SIGMA70_ECF"/>
    <property type="match status" value="1"/>
</dbReference>
<evidence type="ECO:0000313" key="9">
    <source>
        <dbReference type="EMBL" id="KAB7741561.1"/>
    </source>
</evidence>
<sequence>MIDASDDELVARVALGDEAACRLLVDRHLTRMLALARRMLGSHADAEEVAQEVFLRVWTHASRWEPGRAQFSTWLHRVATNLCLDRLRRHTTDDIDSIPEPQSDGPTPLEELERQDLARRVDLALQGLPARQRAAVTLTHYQGLSNIEAAEILNVSVEAVESLLGRARRQLRVALATERDEWLRKTVEYGQ</sequence>
<comment type="caution">
    <text evidence="9">The sequence shown here is derived from an EMBL/GenBank/DDBJ whole genome shotgun (WGS) entry which is preliminary data.</text>
</comment>
<dbReference type="Pfam" id="PF08281">
    <property type="entry name" value="Sigma70_r4_2"/>
    <property type="match status" value="1"/>
</dbReference>
<dbReference type="InterPro" id="IPR039425">
    <property type="entry name" value="RNA_pol_sigma-70-like"/>
</dbReference>
<dbReference type="Pfam" id="PF04542">
    <property type="entry name" value="Sigma70_r2"/>
    <property type="match status" value="1"/>
</dbReference>
<dbReference type="AlphaFoldDB" id="A0A6N6VKQ2"/>
<dbReference type="SUPFAM" id="SSF88946">
    <property type="entry name" value="Sigma2 domain of RNA polymerase sigma factors"/>
    <property type="match status" value="1"/>
</dbReference>
<organism evidence="9 10">
    <name type="scientific">Parvibaculum sedimenti</name>
    <dbReference type="NCBI Taxonomy" id="2608632"/>
    <lineage>
        <taxon>Bacteria</taxon>
        <taxon>Pseudomonadati</taxon>
        <taxon>Pseudomonadota</taxon>
        <taxon>Alphaproteobacteria</taxon>
        <taxon>Hyphomicrobiales</taxon>
        <taxon>Parvibaculaceae</taxon>
        <taxon>Parvibaculum</taxon>
    </lineage>
</organism>
<evidence type="ECO:0000256" key="5">
    <source>
        <dbReference type="ARBA" id="ARBA00023163"/>
    </source>
</evidence>
<dbReference type="NCBIfam" id="TIGR02937">
    <property type="entry name" value="sigma70-ECF"/>
    <property type="match status" value="1"/>
</dbReference>
<feature type="domain" description="RNA polymerase sigma-70 region 2" evidence="7">
    <location>
        <begin position="24"/>
        <end position="91"/>
    </location>
</feature>
<dbReference type="CDD" id="cd06171">
    <property type="entry name" value="Sigma70_r4"/>
    <property type="match status" value="1"/>
</dbReference>
<dbReference type="InterPro" id="IPR036388">
    <property type="entry name" value="WH-like_DNA-bd_sf"/>
</dbReference>
<dbReference type="InterPro" id="IPR013325">
    <property type="entry name" value="RNA_pol_sigma_r2"/>
</dbReference>
<dbReference type="PANTHER" id="PTHR43133">
    <property type="entry name" value="RNA POLYMERASE ECF-TYPE SIGMA FACTO"/>
    <property type="match status" value="1"/>
</dbReference>
<evidence type="ECO:0000256" key="2">
    <source>
        <dbReference type="ARBA" id="ARBA00023015"/>
    </source>
</evidence>
<dbReference type="GO" id="GO:0016987">
    <property type="term" value="F:sigma factor activity"/>
    <property type="evidence" value="ECO:0007669"/>
    <property type="project" value="UniProtKB-KW"/>
</dbReference>
<evidence type="ECO:0000313" key="10">
    <source>
        <dbReference type="Proteomes" id="UP000468901"/>
    </source>
</evidence>